<name>A0A0A0P3R4_9VIRU</name>
<evidence type="ECO:0000256" key="3">
    <source>
        <dbReference type="ARBA" id="ARBA00022844"/>
    </source>
</evidence>
<dbReference type="GO" id="GO:0019028">
    <property type="term" value="C:viral capsid"/>
    <property type="evidence" value="ECO:0007669"/>
    <property type="project" value="UniProtKB-KW"/>
</dbReference>
<dbReference type="RefSeq" id="YP_009103998.1">
    <property type="nucleotide sequence ID" value="NC_025468.1"/>
</dbReference>
<dbReference type="OrthoDB" id="15433at10239"/>
<protein>
    <submittedName>
        <fullName evidence="4">ORF3</fullName>
    </submittedName>
</protein>
<reference evidence="4 5" key="1">
    <citation type="journal article" date="2014" name="PLoS ONE">
        <title>Carrot yellow leaf virus Is Associated with Carrot Internal Necrosis.</title>
        <authorList>
            <person name="Adams I.P."/>
            <person name="Skelton A."/>
            <person name="Macarthur R."/>
            <person name="Hodges T."/>
            <person name="Hinds H."/>
            <person name="Flint L."/>
            <person name="Nath P.D."/>
            <person name="Boonham N."/>
            <person name="Fox A."/>
        </authorList>
    </citation>
    <scope>NUCLEOTIDE SEQUENCE [LARGE SCALE GENOMIC DNA]</scope>
    <source>
        <strain evidence="4">CBV-2_S15</strain>
    </source>
</reference>
<accession>A0A0A0P3R4</accession>
<evidence type="ECO:0000256" key="2">
    <source>
        <dbReference type="ARBA" id="ARBA00022561"/>
    </source>
</evidence>
<evidence type="ECO:0000313" key="4">
    <source>
        <dbReference type="EMBL" id="AHA85533.1"/>
    </source>
</evidence>
<organism evidence="4 5">
    <name type="scientific">Carrot Ch virus 2</name>
    <dbReference type="NCBI Taxonomy" id="1425362"/>
    <lineage>
        <taxon>Viruses</taxon>
        <taxon>Riboviria</taxon>
        <taxon>Orthornavirae</taxon>
        <taxon>Kitrinoviricota</taxon>
        <taxon>Alsuviricetes</taxon>
        <taxon>Tymovirales</taxon>
        <taxon>Betaflexiviridae</taxon>
        <taxon>Trivirinae</taxon>
        <taxon>Chordovirus</taxon>
        <taxon>Chordovirus duocarotae</taxon>
    </lineage>
</organism>
<dbReference type="Pfam" id="PF05892">
    <property type="entry name" value="Tricho_coat"/>
    <property type="match status" value="1"/>
</dbReference>
<dbReference type="GeneID" id="22203867"/>
<dbReference type="EMBL" id="KF533710">
    <property type="protein sequence ID" value="AHA85533.1"/>
    <property type="molecule type" value="Genomic_RNA"/>
</dbReference>
<dbReference type="InterPro" id="IPR008879">
    <property type="entry name" value="Coat_protein_tricho/vitivirus"/>
</dbReference>
<sequence length="197" mass="22845">MSYLSLQRERRSDIVKLALKEELRSLNTEIDEKGTYFKQVLEYYIMYFVLNMAEMGTSPDTVYPSENFELKPVTMKSGDEPKTFILKMNLITCIDRIQDLSENRVDLGDLTLRSFMRPFADIAKKQLQKRGVDGILARKYPRVCRGAKHMGFDFNQDLQSSELSNSEMRVKQNLGRVMFNRGLKVANLEESSSIDFE</sequence>
<comment type="subcellular location">
    <subcellularLocation>
        <location evidence="1">Virion</location>
    </subcellularLocation>
</comment>
<keyword evidence="5" id="KW-1185">Reference proteome</keyword>
<evidence type="ECO:0000256" key="1">
    <source>
        <dbReference type="ARBA" id="ARBA00004328"/>
    </source>
</evidence>
<dbReference type="KEGG" id="vg:22203867"/>
<keyword evidence="2" id="KW-0167">Capsid protein</keyword>
<evidence type="ECO:0000313" key="5">
    <source>
        <dbReference type="Proteomes" id="UP000202202"/>
    </source>
</evidence>
<dbReference type="Proteomes" id="UP000202202">
    <property type="component" value="Segment"/>
</dbReference>
<keyword evidence="3" id="KW-0946">Virion</keyword>
<proteinExistence type="predicted"/>